<name>A0A4U0TY69_9PEZI</name>
<protein>
    <recommendedName>
        <fullName evidence="1">Beta-lactamase-related domain-containing protein</fullName>
    </recommendedName>
</protein>
<accession>A0A4U0TY69</accession>
<organism evidence="3 4">
    <name type="scientific">Friedmanniomyces endolithicus</name>
    <dbReference type="NCBI Taxonomy" id="329885"/>
    <lineage>
        <taxon>Eukaryota</taxon>
        <taxon>Fungi</taxon>
        <taxon>Dikarya</taxon>
        <taxon>Ascomycota</taxon>
        <taxon>Pezizomycotina</taxon>
        <taxon>Dothideomycetes</taxon>
        <taxon>Dothideomycetidae</taxon>
        <taxon>Mycosphaerellales</taxon>
        <taxon>Teratosphaeriaceae</taxon>
        <taxon>Friedmanniomyces</taxon>
    </lineage>
</organism>
<dbReference type="InterPro" id="IPR050789">
    <property type="entry name" value="Diverse_Enzym_Activities"/>
</dbReference>
<dbReference type="SUPFAM" id="SSF56601">
    <property type="entry name" value="beta-lactamase/transpeptidase-like"/>
    <property type="match status" value="1"/>
</dbReference>
<proteinExistence type="predicted"/>
<sequence>MSATLENWRTPPHNIWAFQNVDKLIATHTIPKSSNPSPLKNNSKSFDTFTLQQQDSSSPLDFPAFLSHTNTDGLVILHKGSIAYEYYANGNTATSKHILMSMSKSLIGLVAGILASQGKLDLTAQVKKYIPTASKLYDNVTVQEVLDMRTSVKYDDNTHEYRAAAGWNPLRGDEEAKTLHSFIEQLDEEVDEKRGFNYSSVNTDLLGWILEAASGKGLADLIGEVLWKPMGAESEAWVTVDSEGSPRAAGGVCATVRDVARVGQLIAEGGRGIMPKGWIEDMLHQGSAEAWANGPFAKFFEGLLGSAPAYRDCWYSGEMGGKVLMALGIFGQQLIVDVENDIVMAKTSSMEAPLQVELTRLQTAAFKEVKRVLLSS</sequence>
<dbReference type="Gene3D" id="3.40.710.10">
    <property type="entry name" value="DD-peptidase/beta-lactamase superfamily"/>
    <property type="match status" value="1"/>
</dbReference>
<dbReference type="OrthoDB" id="5946976at2759"/>
<reference evidence="3 4" key="1">
    <citation type="submission" date="2017-03" db="EMBL/GenBank/DDBJ databases">
        <title>Genomes of endolithic fungi from Antarctica.</title>
        <authorList>
            <person name="Coleine C."/>
            <person name="Masonjones S."/>
            <person name="Stajich J.E."/>
        </authorList>
    </citation>
    <scope>NUCLEOTIDE SEQUENCE [LARGE SCALE GENOMIC DNA]</scope>
    <source>
        <strain evidence="3 4">CCFEE 5311</strain>
    </source>
</reference>
<dbReference type="Proteomes" id="UP000310066">
    <property type="component" value="Unassembled WGS sequence"/>
</dbReference>
<dbReference type="PANTHER" id="PTHR43283:SF7">
    <property type="entry name" value="BETA-LACTAMASE-RELATED DOMAIN-CONTAINING PROTEIN"/>
    <property type="match status" value="1"/>
</dbReference>
<dbReference type="STRING" id="329885.A0A4U0TY69"/>
<dbReference type="EMBL" id="JASUXU010000015">
    <property type="protein sequence ID" value="KAK0322857.1"/>
    <property type="molecule type" value="Genomic_DNA"/>
</dbReference>
<evidence type="ECO:0000259" key="1">
    <source>
        <dbReference type="Pfam" id="PF00144"/>
    </source>
</evidence>
<dbReference type="EMBL" id="NAJP01000128">
    <property type="protein sequence ID" value="TKA27443.1"/>
    <property type="molecule type" value="Genomic_DNA"/>
</dbReference>
<dbReference type="InterPro" id="IPR012338">
    <property type="entry name" value="Beta-lactam/transpept-like"/>
</dbReference>
<evidence type="ECO:0000313" key="4">
    <source>
        <dbReference type="Proteomes" id="UP000310066"/>
    </source>
</evidence>
<dbReference type="InterPro" id="IPR001466">
    <property type="entry name" value="Beta-lactam-related"/>
</dbReference>
<dbReference type="Proteomes" id="UP001168146">
    <property type="component" value="Unassembled WGS sequence"/>
</dbReference>
<dbReference type="PANTHER" id="PTHR43283">
    <property type="entry name" value="BETA-LACTAMASE-RELATED"/>
    <property type="match status" value="1"/>
</dbReference>
<reference evidence="2" key="2">
    <citation type="submission" date="2021-12" db="EMBL/GenBank/DDBJ databases">
        <title>Black yeast isolated from Biological Soil Crust.</title>
        <authorList>
            <person name="Kurbessoian T."/>
        </authorList>
    </citation>
    <scope>NUCLEOTIDE SEQUENCE</scope>
    <source>
        <strain evidence="2">CCFEE 5208</strain>
    </source>
</reference>
<dbReference type="AlphaFoldDB" id="A0A4U0TY69"/>
<comment type="caution">
    <text evidence="3">The sequence shown here is derived from an EMBL/GenBank/DDBJ whole genome shotgun (WGS) entry which is preliminary data.</text>
</comment>
<evidence type="ECO:0000313" key="2">
    <source>
        <dbReference type="EMBL" id="KAK0322857.1"/>
    </source>
</evidence>
<gene>
    <name evidence="3" type="ORF">B0A54_16458</name>
    <name evidence="2" type="ORF">LTR82_006314</name>
</gene>
<feature type="domain" description="Beta-lactamase-related" evidence="1">
    <location>
        <begin position="74"/>
        <end position="353"/>
    </location>
</feature>
<evidence type="ECO:0000313" key="3">
    <source>
        <dbReference type="EMBL" id="TKA27443.1"/>
    </source>
</evidence>
<dbReference type="Pfam" id="PF00144">
    <property type="entry name" value="Beta-lactamase"/>
    <property type="match status" value="1"/>
</dbReference>